<evidence type="ECO:0000313" key="4">
    <source>
        <dbReference type="Proteomes" id="UP000524237"/>
    </source>
</evidence>
<evidence type="ECO:0000259" key="2">
    <source>
        <dbReference type="Pfam" id="PF01261"/>
    </source>
</evidence>
<dbReference type="AlphaFoldDB" id="A0A7W3JTT2"/>
<organism evidence="3 4">
    <name type="scientific">Alpinimonas psychrophila</name>
    <dbReference type="NCBI Taxonomy" id="748908"/>
    <lineage>
        <taxon>Bacteria</taxon>
        <taxon>Bacillati</taxon>
        <taxon>Actinomycetota</taxon>
        <taxon>Actinomycetes</taxon>
        <taxon>Micrococcales</taxon>
        <taxon>Microbacteriaceae</taxon>
        <taxon>Alpinimonas</taxon>
    </lineage>
</organism>
<dbReference type="GO" id="GO:0016853">
    <property type="term" value="F:isomerase activity"/>
    <property type="evidence" value="ECO:0007669"/>
    <property type="project" value="UniProtKB-KW"/>
</dbReference>
<dbReference type="Pfam" id="PF01261">
    <property type="entry name" value="AP_endonuc_2"/>
    <property type="match status" value="1"/>
</dbReference>
<dbReference type="Proteomes" id="UP000524237">
    <property type="component" value="Unassembled WGS sequence"/>
</dbReference>
<comment type="caution">
    <text evidence="3">The sequence shown here is derived from an EMBL/GenBank/DDBJ whole genome shotgun (WGS) entry which is preliminary data.</text>
</comment>
<dbReference type="InterPro" id="IPR050312">
    <property type="entry name" value="IolE/XylAMocC-like"/>
</dbReference>
<proteinExistence type="predicted"/>
<name>A0A7W3JTT2_9MICO</name>
<dbReference type="InterPro" id="IPR036237">
    <property type="entry name" value="Xyl_isomerase-like_sf"/>
</dbReference>
<keyword evidence="1" id="KW-0119">Carbohydrate metabolism</keyword>
<feature type="domain" description="Xylose isomerase-like TIM barrel" evidence="2">
    <location>
        <begin position="15"/>
        <end position="249"/>
    </location>
</feature>
<accession>A0A7W3JTT2</accession>
<dbReference type="EMBL" id="JACGWU010000002">
    <property type="protein sequence ID" value="MBA8829010.1"/>
    <property type="molecule type" value="Genomic_DNA"/>
</dbReference>
<evidence type="ECO:0000313" key="3">
    <source>
        <dbReference type="EMBL" id="MBA8829010.1"/>
    </source>
</evidence>
<evidence type="ECO:0000256" key="1">
    <source>
        <dbReference type="ARBA" id="ARBA00023277"/>
    </source>
</evidence>
<sequence>MSASCVYPLSCEDGFRFAAKAGYDGVEVMVTRESVTQSAAGLRQLSEAYGMPILSIHAPVLLLTHFVWGRDPQVKLERAAELAANVGATTVVVHPPFRWQSGYAERFLDIVRQTTAATGVEIAVENMFPWKIRSSQMQAYAPGPDPRELDCDSITLDFSHAALSGHDALDLALDYGARLRHVHLCDGSATGSDNRIFDEHLLPGYGKQPVAEVLQHLAAIGWKGHVVAEVNTRKAKSEAERLALLVETLEFARLHLAVPPIAAAHNFGEFDELDELPWGELTPEA</sequence>
<gene>
    <name evidence="3" type="ORF">FB555_001108</name>
</gene>
<keyword evidence="4" id="KW-1185">Reference proteome</keyword>
<protein>
    <submittedName>
        <fullName evidence="3">Sugar phosphate isomerase/epimerase</fullName>
    </submittedName>
</protein>
<dbReference type="InterPro" id="IPR013022">
    <property type="entry name" value="Xyl_isomerase-like_TIM-brl"/>
</dbReference>
<dbReference type="Gene3D" id="3.20.20.150">
    <property type="entry name" value="Divalent-metal-dependent TIM barrel enzymes"/>
    <property type="match status" value="1"/>
</dbReference>
<keyword evidence="3" id="KW-0413">Isomerase</keyword>
<dbReference type="SUPFAM" id="SSF51658">
    <property type="entry name" value="Xylose isomerase-like"/>
    <property type="match status" value="1"/>
</dbReference>
<dbReference type="PANTHER" id="PTHR12110:SF47">
    <property type="match status" value="1"/>
</dbReference>
<dbReference type="PANTHER" id="PTHR12110">
    <property type="entry name" value="HYDROXYPYRUVATE ISOMERASE"/>
    <property type="match status" value="1"/>
</dbReference>
<reference evidence="3 4" key="1">
    <citation type="submission" date="2020-07" db="EMBL/GenBank/DDBJ databases">
        <title>Sequencing the genomes of 1000 actinobacteria strains.</title>
        <authorList>
            <person name="Klenk H.-P."/>
        </authorList>
    </citation>
    <scope>NUCLEOTIDE SEQUENCE [LARGE SCALE GENOMIC DNA]</scope>
    <source>
        <strain evidence="3 4">DSM 23737</strain>
    </source>
</reference>